<gene>
    <name evidence="4" type="ORF">ACFPN9_03000</name>
</gene>
<accession>A0ABW0NVZ5</accession>
<dbReference type="Gene3D" id="3.20.20.140">
    <property type="entry name" value="Metal-dependent hydrolases"/>
    <property type="match status" value="1"/>
</dbReference>
<dbReference type="Proteomes" id="UP001596060">
    <property type="component" value="Unassembled WGS sequence"/>
</dbReference>
<evidence type="ECO:0000259" key="3">
    <source>
        <dbReference type="Pfam" id="PF01979"/>
    </source>
</evidence>
<comment type="caution">
    <text evidence="4">The sequence shown here is derived from an EMBL/GenBank/DDBJ whole genome shotgun (WGS) entry which is preliminary data.</text>
</comment>
<keyword evidence="5" id="KW-1185">Reference proteome</keyword>
<dbReference type="EMBL" id="JBHSLU010000005">
    <property type="protein sequence ID" value="MFC5504222.1"/>
    <property type="molecule type" value="Genomic_DNA"/>
</dbReference>
<comment type="similarity">
    <text evidence="1">Belongs to the metallo-dependent hydrolases superfamily. ATZ/TRZ family.</text>
</comment>
<evidence type="ECO:0000256" key="1">
    <source>
        <dbReference type="ARBA" id="ARBA00006745"/>
    </source>
</evidence>
<keyword evidence="2" id="KW-0378">Hydrolase</keyword>
<dbReference type="InterPro" id="IPR011059">
    <property type="entry name" value="Metal-dep_hydrolase_composite"/>
</dbReference>
<dbReference type="SUPFAM" id="SSF51338">
    <property type="entry name" value="Composite domain of metallo-dependent hydrolases"/>
    <property type="match status" value="1"/>
</dbReference>
<dbReference type="Gene3D" id="2.30.40.10">
    <property type="entry name" value="Urease, subunit C, domain 1"/>
    <property type="match status" value="1"/>
</dbReference>
<dbReference type="InterPro" id="IPR006680">
    <property type="entry name" value="Amidohydro-rel"/>
</dbReference>
<evidence type="ECO:0000313" key="4">
    <source>
        <dbReference type="EMBL" id="MFC5504222.1"/>
    </source>
</evidence>
<feature type="domain" description="Amidohydrolase-related" evidence="3">
    <location>
        <begin position="60"/>
        <end position="438"/>
    </location>
</feature>
<proteinExistence type="inferred from homology"/>
<evidence type="ECO:0000256" key="2">
    <source>
        <dbReference type="ARBA" id="ARBA00022801"/>
    </source>
</evidence>
<dbReference type="PANTHER" id="PTHR43794">
    <property type="entry name" value="AMINOHYDROLASE SSNA-RELATED"/>
    <property type="match status" value="1"/>
</dbReference>
<dbReference type="RefSeq" id="WP_066723036.1">
    <property type="nucleotide sequence ID" value="NZ_JBHSLU010000005.1"/>
</dbReference>
<dbReference type="InterPro" id="IPR050287">
    <property type="entry name" value="MTA/SAH_deaminase"/>
</dbReference>
<evidence type="ECO:0000313" key="5">
    <source>
        <dbReference type="Proteomes" id="UP001596060"/>
    </source>
</evidence>
<dbReference type="Pfam" id="PF01979">
    <property type="entry name" value="Amidohydro_1"/>
    <property type="match status" value="1"/>
</dbReference>
<reference evidence="5" key="1">
    <citation type="journal article" date="2019" name="Int. J. Syst. Evol. Microbiol.">
        <title>The Global Catalogue of Microorganisms (GCM) 10K type strain sequencing project: providing services to taxonomists for standard genome sequencing and annotation.</title>
        <authorList>
            <consortium name="The Broad Institute Genomics Platform"/>
            <consortium name="The Broad Institute Genome Sequencing Center for Infectious Disease"/>
            <person name="Wu L."/>
            <person name="Ma J."/>
        </authorList>
    </citation>
    <scope>NUCLEOTIDE SEQUENCE [LARGE SCALE GENOMIC DNA]</scope>
    <source>
        <strain evidence="5">CCUG 43117</strain>
    </source>
</reference>
<dbReference type="SUPFAM" id="SSF51556">
    <property type="entry name" value="Metallo-dependent hydrolases"/>
    <property type="match status" value="1"/>
</dbReference>
<name>A0ABW0NVZ5_9HYPH</name>
<dbReference type="PANTHER" id="PTHR43794:SF11">
    <property type="entry name" value="AMIDOHYDROLASE-RELATED DOMAIN-CONTAINING PROTEIN"/>
    <property type="match status" value="1"/>
</dbReference>
<sequence>MTGTTLLIRGARILAGAAAQDTPSGDILIRGNTIVAVGEVPPQPPGSVTREIDGRGLLAAPGLINAHMHSQSGTMSGFADGLSHPAFMWLTQAHTSRRTPDEIRLAVLLCAAQMLTTGTTALIDHFPGQRFSTADMDAVLAAWEETGLRTTLAMRFFDGVFSDIIPAGIEVPASVTTLVSGSGLLAPHPLAELREQMPDLVTRWHGRAGRIGLCPAPSNPDRCSDEALLFCAELAERHDLPIHTHLLETKAQARIARERYGESTLAHLERLGILSDRWSCAHAIWLDETDIALMAQRQAIAVHNPESNARIGTGRMRTPEMLAAGVPIALGTDGSGANDNLVMQEAMRAAALLHRSDLPDRRRWVTARDALRMATVEGARALRLAGRLGEIAPGQLADIVLYRLDAPWWRPLNDAASQLVFAETGAAVTTAIVDGRIVLDQGRITTFDAPAVLGEIEAMEASLRRRNADLFAAADAIARAVP</sequence>
<dbReference type="InterPro" id="IPR032466">
    <property type="entry name" value="Metal_Hydrolase"/>
</dbReference>
<protein>
    <submittedName>
        <fullName evidence="4">Amidohydrolase family protein</fullName>
    </submittedName>
</protein>
<organism evidence="4 5">
    <name type="scientific">Bosea massiliensis</name>
    <dbReference type="NCBI Taxonomy" id="151419"/>
    <lineage>
        <taxon>Bacteria</taxon>
        <taxon>Pseudomonadati</taxon>
        <taxon>Pseudomonadota</taxon>
        <taxon>Alphaproteobacteria</taxon>
        <taxon>Hyphomicrobiales</taxon>
        <taxon>Boseaceae</taxon>
        <taxon>Bosea</taxon>
    </lineage>
</organism>